<proteinExistence type="predicted"/>
<dbReference type="PANTHER" id="PTHR36558">
    <property type="entry name" value="GLR1098 PROTEIN"/>
    <property type="match status" value="1"/>
</dbReference>
<gene>
    <name evidence="2" type="ORF">CARN2_2319</name>
</gene>
<dbReference type="InterPro" id="IPR011335">
    <property type="entry name" value="Restrct_endonuc-II-like"/>
</dbReference>
<dbReference type="InterPro" id="IPR008538">
    <property type="entry name" value="Uma2"/>
</dbReference>
<dbReference type="Pfam" id="PF05685">
    <property type="entry name" value="Uma2"/>
    <property type="match status" value="1"/>
</dbReference>
<dbReference type="AlphaFoldDB" id="E6PN76"/>
<evidence type="ECO:0000313" key="2">
    <source>
        <dbReference type="EMBL" id="CBH96378.1"/>
    </source>
</evidence>
<feature type="domain" description="Putative restriction endonuclease" evidence="1">
    <location>
        <begin position="11"/>
        <end position="166"/>
    </location>
</feature>
<comment type="caution">
    <text evidence="2">The sequence shown here is derived from an EMBL/GenBank/DDBJ whole genome shotgun (WGS) entry which is preliminary data.</text>
</comment>
<evidence type="ECO:0000259" key="1">
    <source>
        <dbReference type="Pfam" id="PF05685"/>
    </source>
</evidence>
<dbReference type="Gene3D" id="3.90.1570.10">
    <property type="entry name" value="tt1808, chain A"/>
    <property type="match status" value="1"/>
</dbReference>
<sequence length="186" mass="20789">MALPQSRLTLDAYLAWEDAQPERHEFYRGEVFAMVGARRVHGLVTLNVAAALKSHFKGGPCVAFVESMKLQVADDAVFYPDVFVTCHPEDLRTDMVFRHPVLIVEVLSDSTQAHDRGLKFAAYRRLADLREYVLIDPDNRSVEVYRRNAQGLFELHDQTGAATLELASVQASLPMAEVFEGLAAPD</sequence>
<dbReference type="InterPro" id="IPR012296">
    <property type="entry name" value="Nuclease_put_TT1808"/>
</dbReference>
<reference evidence="2" key="1">
    <citation type="submission" date="2009-10" db="EMBL/GenBank/DDBJ databases">
        <title>Diversity of trophic interactions inside an arsenic-rich microbial ecosystem.</title>
        <authorList>
            <person name="Bertin P.N."/>
            <person name="Heinrich-Salmeron A."/>
            <person name="Pelletier E."/>
            <person name="Goulhen-Chollet F."/>
            <person name="Arsene-Ploetze F."/>
            <person name="Gallien S."/>
            <person name="Calteau A."/>
            <person name="Vallenet D."/>
            <person name="Casiot C."/>
            <person name="Chane-Woon-Ming B."/>
            <person name="Giloteaux L."/>
            <person name="Barakat M."/>
            <person name="Bonnefoy V."/>
            <person name="Bruneel O."/>
            <person name="Chandler M."/>
            <person name="Cleiss J."/>
            <person name="Duran R."/>
            <person name="Elbaz-Poulichet F."/>
            <person name="Fonknechten N."/>
            <person name="Lauga B."/>
            <person name="Mornico D."/>
            <person name="Ortet P."/>
            <person name="Schaeffer C."/>
            <person name="Siguier P."/>
            <person name="Alexander Thil Smith A."/>
            <person name="Van Dorsselaer A."/>
            <person name="Weissenbach J."/>
            <person name="Medigue C."/>
            <person name="Le Paslier D."/>
        </authorList>
    </citation>
    <scope>NUCLEOTIDE SEQUENCE</scope>
</reference>
<accession>E6PN76</accession>
<dbReference type="SUPFAM" id="SSF52980">
    <property type="entry name" value="Restriction endonuclease-like"/>
    <property type="match status" value="1"/>
</dbReference>
<dbReference type="EMBL" id="CABM01000024">
    <property type="protein sequence ID" value="CBH96378.1"/>
    <property type="molecule type" value="Genomic_DNA"/>
</dbReference>
<dbReference type="PANTHER" id="PTHR36558:SF1">
    <property type="entry name" value="RESTRICTION ENDONUCLEASE DOMAIN-CONTAINING PROTEIN-RELATED"/>
    <property type="match status" value="1"/>
</dbReference>
<organism evidence="2">
    <name type="scientific">mine drainage metagenome</name>
    <dbReference type="NCBI Taxonomy" id="410659"/>
    <lineage>
        <taxon>unclassified sequences</taxon>
        <taxon>metagenomes</taxon>
        <taxon>ecological metagenomes</taxon>
    </lineage>
</organism>
<protein>
    <recommendedName>
        <fullName evidence="1">Putative restriction endonuclease domain-containing protein</fullName>
    </recommendedName>
</protein>
<dbReference type="CDD" id="cd06260">
    <property type="entry name" value="DUF820-like"/>
    <property type="match status" value="1"/>
</dbReference>
<name>E6PN76_9ZZZZ</name>